<evidence type="ECO:0000256" key="6">
    <source>
        <dbReference type="SAM" id="MobiDB-lite"/>
    </source>
</evidence>
<feature type="compositionally biased region" description="Basic and acidic residues" evidence="6">
    <location>
        <begin position="453"/>
        <end position="463"/>
    </location>
</feature>
<dbReference type="OrthoDB" id="427777at2759"/>
<proteinExistence type="predicted"/>
<dbReference type="PANTHER" id="PTHR16052:SF0">
    <property type="entry name" value="TBCC DOMAIN-CONTAINING PROTEIN 1"/>
    <property type="match status" value="1"/>
</dbReference>
<evidence type="ECO:0000256" key="2">
    <source>
        <dbReference type="ARBA" id="ARBA00004647"/>
    </source>
</evidence>
<evidence type="ECO:0000313" key="9">
    <source>
        <dbReference type="Proteomes" id="UP000693970"/>
    </source>
</evidence>
<dbReference type="GO" id="GO:0005813">
    <property type="term" value="C:centrosome"/>
    <property type="evidence" value="ECO:0007669"/>
    <property type="project" value="UniProtKB-SubCell"/>
</dbReference>
<reference evidence="8" key="1">
    <citation type="journal article" date="2021" name="Sci. Rep.">
        <title>Diploid genomic architecture of Nitzschia inconspicua, an elite biomass production diatom.</title>
        <authorList>
            <person name="Oliver A."/>
            <person name="Podell S."/>
            <person name="Pinowska A."/>
            <person name="Traller J.C."/>
            <person name="Smith S.R."/>
            <person name="McClure R."/>
            <person name="Beliaev A."/>
            <person name="Bohutskyi P."/>
            <person name="Hill E.A."/>
            <person name="Rabines A."/>
            <person name="Zheng H."/>
            <person name="Allen L.Z."/>
            <person name="Kuo A."/>
            <person name="Grigoriev I.V."/>
            <person name="Allen A.E."/>
            <person name="Hazlebeck D."/>
            <person name="Allen E.E."/>
        </authorList>
    </citation>
    <scope>NUCLEOTIDE SEQUENCE</scope>
    <source>
        <strain evidence="8">Hildebrandi</strain>
    </source>
</reference>
<evidence type="ECO:0000256" key="5">
    <source>
        <dbReference type="ARBA" id="ARBA00023212"/>
    </source>
</evidence>
<dbReference type="EMBL" id="JAGRRH010000009">
    <property type="protein sequence ID" value="KAG7363938.1"/>
    <property type="molecule type" value="Genomic_DNA"/>
</dbReference>
<dbReference type="Proteomes" id="UP000693970">
    <property type="component" value="Unassembled WGS sequence"/>
</dbReference>
<feature type="region of interest" description="Disordered" evidence="6">
    <location>
        <begin position="492"/>
        <end position="511"/>
    </location>
</feature>
<evidence type="ECO:0000313" key="8">
    <source>
        <dbReference type="EMBL" id="KAG7363938.1"/>
    </source>
</evidence>
<dbReference type="GO" id="GO:0000922">
    <property type="term" value="C:spindle pole"/>
    <property type="evidence" value="ECO:0007669"/>
    <property type="project" value="UniProtKB-SubCell"/>
</dbReference>
<dbReference type="PANTHER" id="PTHR16052">
    <property type="entry name" value="TBCC DOMAIN-CONTAINING PROTEIN 1"/>
    <property type="match status" value="1"/>
</dbReference>
<organism evidence="8 9">
    <name type="scientific">Nitzschia inconspicua</name>
    <dbReference type="NCBI Taxonomy" id="303405"/>
    <lineage>
        <taxon>Eukaryota</taxon>
        <taxon>Sar</taxon>
        <taxon>Stramenopiles</taxon>
        <taxon>Ochrophyta</taxon>
        <taxon>Bacillariophyta</taxon>
        <taxon>Bacillariophyceae</taxon>
        <taxon>Bacillariophycidae</taxon>
        <taxon>Bacillariales</taxon>
        <taxon>Bacillariaceae</taxon>
        <taxon>Nitzschia</taxon>
    </lineage>
</organism>
<comment type="caution">
    <text evidence="8">The sequence shown here is derived from an EMBL/GenBank/DDBJ whole genome shotgun (WGS) entry which is preliminary data.</text>
</comment>
<dbReference type="InterPro" id="IPR012945">
    <property type="entry name" value="Tubulin-bd_cofactor_C_dom"/>
</dbReference>
<sequence length="826" mass="89891">MSAASSSSGDYVRGAGPGFSSGGSVGSTNSSTHIPNNHHGALAGLDATFTSFEGMTLTAKPHAFAGAVLSPKHARELTPSLCLAIASALAEQSYRKMAVPYTLWITEAWRVLGWAEPSAALFWEMATMYHTLYLAGRAYATDFPDHGYPNSTNIPPILSCGSTSSMGSGNTHHTDRMGSVTGGTTIMDKKKYSTSASAKELPIWLVSTFLVMHCEEMAYQRNLSGLDDRRFYGGGGGSPSLDPFMKKGGKVDFSSLLKYPGLSPRTRLHAGWNNDNSHCTAYLLRHLRKLLLLAAIPHNPDAVRACMHLAAIPSPPPPPVTERAYRHRTPYTRYSADDLRRQHDDEHGNVGLQVRLNMEDLERLHFWLQPAAGGSVDDPPLKIGDFLWSNLYSAPVPPMATIPIGDVEREVRRHLELELLMSGMEMDDKEDMSSDGEEAAMSSALSQLSLTDSHSDDDGERAKQPQQSYQKELTYMHLRGTTILLKPNNHDVAPGGASVASGDPPTSPSNSRLHDLAISDCSDVHMYLLQPFENVTIAACTGCTIVIGAVAGLLHVVDCEKTKITAAARRILVSNSCDAVLSVFTPTPPLLVGDNRSCQFAPYNTYYEGLREDLLATGLAAAAIGAVDNQSPFHGSRSVEGDAAWPPVQCASNKWKQPIEISKLEIPQVAAATQGGEPGADDKALGGMAGSVGDSTVQAPVLLPASEFHVLFVPLESESTRQRKLEPELQDPATVDPHATESKYCRVLAEVLQYSPFRLPIEYERRALVKADRMRSIQQAVRKNLTDEEQLQFQEELNRGFRDWLVTSGNLRQVLDLVHLERRGGI</sequence>
<dbReference type="InterPro" id="IPR039589">
    <property type="entry name" value="TBCC1"/>
</dbReference>
<dbReference type="SMART" id="SM00673">
    <property type="entry name" value="CARP"/>
    <property type="match status" value="1"/>
</dbReference>
<dbReference type="PROSITE" id="PS51329">
    <property type="entry name" value="C_CAP_COFACTOR_C"/>
    <property type="match status" value="1"/>
</dbReference>
<reference evidence="8" key="2">
    <citation type="submission" date="2021-04" db="EMBL/GenBank/DDBJ databases">
        <authorList>
            <person name="Podell S."/>
        </authorList>
    </citation>
    <scope>NUCLEOTIDE SEQUENCE</scope>
    <source>
        <strain evidence="8">Hildebrandi</strain>
    </source>
</reference>
<feature type="compositionally biased region" description="Acidic residues" evidence="6">
    <location>
        <begin position="425"/>
        <end position="438"/>
    </location>
</feature>
<name>A0A9K3LKN4_9STRA</name>
<feature type="domain" description="C-CAP/cofactor C-like" evidence="7">
    <location>
        <begin position="465"/>
        <end position="619"/>
    </location>
</feature>
<keyword evidence="5" id="KW-0206">Cytoskeleton</keyword>
<accession>A0A9K3LKN4</accession>
<evidence type="ECO:0000256" key="4">
    <source>
        <dbReference type="ARBA" id="ARBA00022490"/>
    </source>
</evidence>
<protein>
    <recommendedName>
        <fullName evidence="3">TBCC domain-containing protein 1</fullName>
    </recommendedName>
</protein>
<keyword evidence="4" id="KW-0963">Cytoplasm</keyword>
<feature type="compositionally biased region" description="Low complexity" evidence="6">
    <location>
        <begin position="439"/>
        <end position="450"/>
    </location>
</feature>
<dbReference type="AlphaFoldDB" id="A0A9K3LKN4"/>
<gene>
    <name evidence="8" type="ORF">IV203_037140</name>
</gene>
<dbReference type="Pfam" id="PF07986">
    <property type="entry name" value="TBCC"/>
    <property type="match status" value="1"/>
</dbReference>
<keyword evidence="9" id="KW-1185">Reference proteome</keyword>
<dbReference type="InterPro" id="IPR017901">
    <property type="entry name" value="C-CAP_CF_C-like"/>
</dbReference>
<dbReference type="InterPro" id="IPR006599">
    <property type="entry name" value="CARP_motif"/>
</dbReference>
<feature type="region of interest" description="Disordered" evidence="6">
    <location>
        <begin position="424"/>
        <end position="469"/>
    </location>
</feature>
<comment type="subcellular location">
    <subcellularLocation>
        <location evidence="1">Cytoplasm</location>
        <location evidence="1">Cytoskeleton</location>
        <location evidence="1">Microtubule organizing center</location>
        <location evidence="1">Centrosome</location>
    </subcellularLocation>
    <subcellularLocation>
        <location evidence="2">Cytoplasm</location>
        <location evidence="2">Cytoskeleton</location>
        <location evidence="2">Spindle pole</location>
    </subcellularLocation>
</comment>
<evidence type="ECO:0000256" key="3">
    <source>
        <dbReference type="ARBA" id="ARBA00017559"/>
    </source>
</evidence>
<evidence type="ECO:0000256" key="1">
    <source>
        <dbReference type="ARBA" id="ARBA00004300"/>
    </source>
</evidence>
<evidence type="ECO:0000259" key="7">
    <source>
        <dbReference type="PROSITE" id="PS51329"/>
    </source>
</evidence>